<proteinExistence type="predicted"/>
<dbReference type="KEGG" id="dqu:106747906"/>
<dbReference type="GeneID" id="106747906"/>
<reference evidence="3" key="1">
    <citation type="submission" date="2025-08" db="UniProtKB">
        <authorList>
            <consortium name="RefSeq"/>
        </authorList>
    </citation>
    <scope>IDENTIFICATION</scope>
</reference>
<dbReference type="PANTHER" id="PTHR36159">
    <property type="entry name" value="PROTEIN CBG23766"/>
    <property type="match status" value="1"/>
</dbReference>
<dbReference type="OrthoDB" id="6761856at2759"/>
<sequence>IDVDRDELQWRCELVNNCFAFMFDEIRYELDGVEIDRNRNVGITSTIKSYASLTTERSKRLQNAGWNVHSANNAIRLTDNLRNFNFCELLNKFLGFCENYKRIVINARHELVSIRARNDVGSIIAQPTYRNSKLTLLKVQWRMPHVVLNDLNKLSLLRTLESGRYLSMTFRSWDLYEFPLLQTSTKHSWAVKAATQLKKPRYVIFAVQTGRTDVPTADVFKFDDCK</sequence>
<organism evidence="2 3">
    <name type="scientific">Dinoponera quadriceps</name>
    <name type="common">South American ant</name>
    <dbReference type="NCBI Taxonomy" id="609295"/>
    <lineage>
        <taxon>Eukaryota</taxon>
        <taxon>Metazoa</taxon>
        <taxon>Ecdysozoa</taxon>
        <taxon>Arthropoda</taxon>
        <taxon>Hexapoda</taxon>
        <taxon>Insecta</taxon>
        <taxon>Pterygota</taxon>
        <taxon>Neoptera</taxon>
        <taxon>Endopterygota</taxon>
        <taxon>Hymenoptera</taxon>
        <taxon>Apocrita</taxon>
        <taxon>Aculeata</taxon>
        <taxon>Formicoidea</taxon>
        <taxon>Formicidae</taxon>
        <taxon>Ponerinae</taxon>
        <taxon>Ponerini</taxon>
        <taxon>Dinoponera</taxon>
    </lineage>
</organism>
<name>A0A6P3XT64_DINQU</name>
<dbReference type="PANTHER" id="PTHR36159:SF1">
    <property type="entry name" value="RETROVIRUS-RELATED POL POLYPROTEIN FROM TRANSPOSON 412-LIKE PROTEIN"/>
    <property type="match status" value="1"/>
</dbReference>
<dbReference type="Pfam" id="PF21738">
    <property type="entry name" value="DJR-like_dom"/>
    <property type="match status" value="1"/>
</dbReference>
<feature type="non-terminal residue" evidence="3">
    <location>
        <position position="226"/>
    </location>
</feature>
<dbReference type="RefSeq" id="XP_014481392.1">
    <property type="nucleotide sequence ID" value="XM_014625906.1"/>
</dbReference>
<evidence type="ECO:0000313" key="2">
    <source>
        <dbReference type="Proteomes" id="UP000515204"/>
    </source>
</evidence>
<gene>
    <name evidence="3" type="primary">LOC106747906</name>
</gene>
<accession>A0A6P3XT64</accession>
<dbReference type="AlphaFoldDB" id="A0A6P3XT64"/>
<evidence type="ECO:0000259" key="1">
    <source>
        <dbReference type="Pfam" id="PF21738"/>
    </source>
</evidence>
<feature type="non-terminal residue" evidence="3">
    <location>
        <position position="1"/>
    </location>
</feature>
<dbReference type="Proteomes" id="UP000515204">
    <property type="component" value="Unplaced"/>
</dbReference>
<protein>
    <submittedName>
        <fullName evidence="3">Uncharacterized protein LOC106747906</fullName>
    </submittedName>
</protein>
<dbReference type="InterPro" id="IPR049512">
    <property type="entry name" value="DJR-like_dom"/>
</dbReference>
<evidence type="ECO:0000313" key="3">
    <source>
        <dbReference type="RefSeq" id="XP_014481392.1"/>
    </source>
</evidence>
<feature type="domain" description="Double jelly roll-like" evidence="1">
    <location>
        <begin position="14"/>
        <end position="226"/>
    </location>
</feature>
<keyword evidence="2" id="KW-1185">Reference proteome</keyword>